<evidence type="ECO:0000256" key="4">
    <source>
        <dbReference type="SAM" id="MobiDB-lite"/>
    </source>
</evidence>
<comment type="caution">
    <text evidence="7">The sequence shown here is derived from an EMBL/GenBank/DDBJ whole genome shotgun (WGS) entry which is preliminary data.</text>
</comment>
<dbReference type="AlphaFoldDB" id="A0A4Y9Y0I4"/>
<keyword evidence="2" id="KW-0235">DNA replication</keyword>
<organism evidence="7 8">
    <name type="scientific">Rhodofomes roseus</name>
    <dbReference type="NCBI Taxonomy" id="34475"/>
    <lineage>
        <taxon>Eukaryota</taxon>
        <taxon>Fungi</taxon>
        <taxon>Dikarya</taxon>
        <taxon>Basidiomycota</taxon>
        <taxon>Agaricomycotina</taxon>
        <taxon>Agaricomycetes</taxon>
        <taxon>Polyporales</taxon>
        <taxon>Rhodofomes</taxon>
    </lineage>
</organism>
<dbReference type="GO" id="GO:0006270">
    <property type="term" value="P:DNA replication initiation"/>
    <property type="evidence" value="ECO:0007669"/>
    <property type="project" value="TreeGrafter"/>
</dbReference>
<feature type="domain" description="ORC5 lid" evidence="6">
    <location>
        <begin position="256"/>
        <end position="297"/>
    </location>
</feature>
<evidence type="ECO:0000259" key="6">
    <source>
        <dbReference type="Pfam" id="PF21639"/>
    </source>
</evidence>
<dbReference type="Pfam" id="PF14630">
    <property type="entry name" value="ORC5_C"/>
    <property type="match status" value="1"/>
</dbReference>
<dbReference type="GO" id="GO:0003688">
    <property type="term" value="F:DNA replication origin binding"/>
    <property type="evidence" value="ECO:0007669"/>
    <property type="project" value="TreeGrafter"/>
</dbReference>
<evidence type="ECO:0000256" key="3">
    <source>
        <dbReference type="ARBA" id="ARBA00023242"/>
    </source>
</evidence>
<feature type="region of interest" description="Disordered" evidence="4">
    <location>
        <begin position="423"/>
        <end position="455"/>
    </location>
</feature>
<dbReference type="PANTHER" id="PTHR12705">
    <property type="entry name" value="ORIGIN RECOGNITION COMPLEX SUBUNIT 5"/>
    <property type="match status" value="1"/>
</dbReference>
<dbReference type="InterPro" id="IPR048866">
    <property type="entry name" value="ORC5_lid"/>
</dbReference>
<dbReference type="STRING" id="34475.A0A4Y9Y0I4"/>
<feature type="compositionally biased region" description="Basic and acidic residues" evidence="4">
    <location>
        <begin position="424"/>
        <end position="436"/>
    </location>
</feature>
<evidence type="ECO:0000313" key="8">
    <source>
        <dbReference type="Proteomes" id="UP000298390"/>
    </source>
</evidence>
<keyword evidence="3" id="KW-0539">Nucleus</keyword>
<accession>A0A4Y9Y0I4</accession>
<dbReference type="PANTHER" id="PTHR12705:SF0">
    <property type="entry name" value="ORIGIN RECOGNITION COMPLEX SUBUNIT 5"/>
    <property type="match status" value="1"/>
</dbReference>
<feature type="domain" description="Origin recognition complex subunit 5 C-terminal" evidence="5">
    <location>
        <begin position="403"/>
        <end position="560"/>
    </location>
</feature>
<evidence type="ECO:0000256" key="2">
    <source>
        <dbReference type="ARBA" id="ARBA00022705"/>
    </source>
</evidence>
<dbReference type="InterPro" id="IPR047088">
    <property type="entry name" value="ORC5_C"/>
</dbReference>
<protein>
    <recommendedName>
        <fullName evidence="9">Origin recognition complex subunit 5</fullName>
    </recommendedName>
</protein>
<feature type="compositionally biased region" description="Basic residues" evidence="4">
    <location>
        <begin position="437"/>
        <end position="450"/>
    </location>
</feature>
<evidence type="ECO:0008006" key="9">
    <source>
        <dbReference type="Google" id="ProtNLM"/>
    </source>
</evidence>
<comment type="subcellular location">
    <subcellularLocation>
        <location evidence="1">Nucleus</location>
    </subcellularLocation>
</comment>
<name>A0A4Y9Y0I4_9APHY</name>
<dbReference type="Proteomes" id="UP000298390">
    <property type="component" value="Unassembled WGS sequence"/>
</dbReference>
<reference evidence="7 8" key="1">
    <citation type="submission" date="2019-01" db="EMBL/GenBank/DDBJ databases">
        <title>Genome sequencing of the rare red list fungi Fomitopsis rosea.</title>
        <authorList>
            <person name="Buettner E."/>
            <person name="Kellner H."/>
        </authorList>
    </citation>
    <scope>NUCLEOTIDE SEQUENCE [LARGE SCALE GENOMIC DNA]</scope>
    <source>
        <strain evidence="7 8">DSM 105464</strain>
    </source>
</reference>
<proteinExistence type="predicted"/>
<dbReference type="PROSITE" id="PS51257">
    <property type="entry name" value="PROKAR_LIPOPROTEIN"/>
    <property type="match status" value="1"/>
</dbReference>
<gene>
    <name evidence="7" type="ORF">EVJ58_g8374</name>
</gene>
<evidence type="ECO:0000256" key="1">
    <source>
        <dbReference type="ARBA" id="ARBA00004123"/>
    </source>
</evidence>
<dbReference type="InterPro" id="IPR020796">
    <property type="entry name" value="ORC5"/>
</dbReference>
<dbReference type="EMBL" id="SEKV01000611">
    <property type="protein sequence ID" value="TFY55233.1"/>
    <property type="molecule type" value="Genomic_DNA"/>
</dbReference>
<dbReference type="GO" id="GO:0005664">
    <property type="term" value="C:nuclear origin of replication recognition complex"/>
    <property type="evidence" value="ECO:0007669"/>
    <property type="project" value="TreeGrafter"/>
</dbReference>
<evidence type="ECO:0000313" key="7">
    <source>
        <dbReference type="EMBL" id="TFY55233.1"/>
    </source>
</evidence>
<dbReference type="Pfam" id="PF21639">
    <property type="entry name" value="ORC5_lid"/>
    <property type="match status" value="1"/>
</dbReference>
<evidence type="ECO:0000259" key="5">
    <source>
        <dbReference type="Pfam" id="PF14630"/>
    </source>
</evidence>
<sequence>MKDYNRLRKTLHPGCDRVATQLTALLTACPLSFLYIYDSDCARIASGILRGVCEELAGESTRFRYAFANAVACFTPRLFYDTVLNALSHHTPDWEDGCENWAGTSVEGQRWNESIDTFLHGLRAIAAEAQVGESNGKGKARASVNGAGVGARCKFVLAVERPERLKENMSELIVPLTRLAELSQVDIVTVFVSDVRWEDIRPPSGASPEPLYIDVPVLSKQDVLDTLASYFPPDESSLVNSNIDPDTYNPVFRPLYVHFVATVYSICGPFTHDPHELAYIAAARWPGFIQPILDEHRQRLREYEEYLASRNEDGDADAEDMGPPELVAPTEDARLRLIRLFTPSLTAALEALYPRLTNAADWARTHTPPPNLLTIHPSQVPVAFRAAAAGHADGTDVRGVDDLPRMARFVLVAAFLASTNPPKSDVRMFGRGPEDRKRRRRKGGGPRKGRAGTATKIPQRLLGPISFGLDRLLAILGVLLEENDAETRPSAPQYSVPGEYTDVEISRVAIFAQVMELSSMRLLMRTSPPEKIDNVPTFKCGISYDTALKLAKDVGIPLNSLVWEGIQYGNT</sequence>